<gene>
    <name evidence="1" type="primary">SIP27_7</name>
    <name evidence="1" type="ORF">HAX54_028379</name>
</gene>
<evidence type="ECO:0000313" key="1">
    <source>
        <dbReference type="EMBL" id="MCD9641897.1"/>
    </source>
</evidence>
<dbReference type="Proteomes" id="UP000823775">
    <property type="component" value="Unassembled WGS sequence"/>
</dbReference>
<proteinExistence type="predicted"/>
<keyword evidence="2" id="KW-1185">Reference proteome</keyword>
<dbReference type="EMBL" id="JACEIK010003486">
    <property type="protein sequence ID" value="MCD9641897.1"/>
    <property type="molecule type" value="Genomic_DNA"/>
</dbReference>
<accession>A0ABS8V4E7</accession>
<comment type="caution">
    <text evidence="1">The sequence shown here is derived from an EMBL/GenBank/DDBJ whole genome shotgun (WGS) entry which is preliminary data.</text>
</comment>
<evidence type="ECO:0000313" key="2">
    <source>
        <dbReference type="Proteomes" id="UP000823775"/>
    </source>
</evidence>
<name>A0ABS8V4E7_DATST</name>
<protein>
    <submittedName>
        <fullName evidence="1">Kinesin motor domain containing protein, expressed</fullName>
    </submittedName>
</protein>
<reference evidence="1 2" key="1">
    <citation type="journal article" date="2021" name="BMC Genomics">
        <title>Datura genome reveals duplications of psychoactive alkaloid biosynthetic genes and high mutation rate following tissue culture.</title>
        <authorList>
            <person name="Rajewski A."/>
            <person name="Carter-House D."/>
            <person name="Stajich J."/>
            <person name="Litt A."/>
        </authorList>
    </citation>
    <scope>NUCLEOTIDE SEQUENCE [LARGE SCALE GENOMIC DNA]</scope>
    <source>
        <strain evidence="1">AR-01</strain>
    </source>
</reference>
<sequence>MLEELKKQCKQCRAMPRMIEQYAELEERQISALRVEREKERQYFRDENRELQNQLRDTAEAVQAGGELLARLKEAEDIAAAGCDKWKKKHEEINSLNHLLDEPRLPKDTSEPVYDNTEAGDDRWREEFAPFYSTKRGSTRI</sequence>
<organism evidence="1 2">
    <name type="scientific">Datura stramonium</name>
    <name type="common">Jimsonweed</name>
    <name type="synonym">Common thornapple</name>
    <dbReference type="NCBI Taxonomy" id="4076"/>
    <lineage>
        <taxon>Eukaryota</taxon>
        <taxon>Viridiplantae</taxon>
        <taxon>Streptophyta</taxon>
        <taxon>Embryophyta</taxon>
        <taxon>Tracheophyta</taxon>
        <taxon>Spermatophyta</taxon>
        <taxon>Magnoliopsida</taxon>
        <taxon>eudicotyledons</taxon>
        <taxon>Gunneridae</taxon>
        <taxon>Pentapetalae</taxon>
        <taxon>asterids</taxon>
        <taxon>lamiids</taxon>
        <taxon>Solanales</taxon>
        <taxon>Solanaceae</taxon>
        <taxon>Solanoideae</taxon>
        <taxon>Datureae</taxon>
        <taxon>Datura</taxon>
    </lineage>
</organism>